<dbReference type="CDD" id="cd05233">
    <property type="entry name" value="SDR_c"/>
    <property type="match status" value="1"/>
</dbReference>
<dbReference type="InterPro" id="IPR036291">
    <property type="entry name" value="NAD(P)-bd_dom_sf"/>
</dbReference>
<evidence type="ECO:0000256" key="1">
    <source>
        <dbReference type="ARBA" id="ARBA00006484"/>
    </source>
</evidence>
<dbReference type="InterPro" id="IPR002347">
    <property type="entry name" value="SDR_fam"/>
</dbReference>
<dbReference type="Proteomes" id="UP000238220">
    <property type="component" value="Unassembled WGS sequence"/>
</dbReference>
<name>A0A2S5TLJ5_9GAMM</name>
<dbReference type="RefSeq" id="WP_104228829.1">
    <property type="nucleotide sequence ID" value="NZ_PSNW01000001.1"/>
</dbReference>
<keyword evidence="4" id="KW-1185">Reference proteome</keyword>
<dbReference type="PANTHER" id="PTHR43180">
    <property type="entry name" value="3-OXOACYL-(ACYL-CARRIER-PROTEIN) REDUCTASE (AFU_ORTHOLOGUE AFUA_6G11210)"/>
    <property type="match status" value="1"/>
</dbReference>
<dbReference type="AlphaFoldDB" id="A0A2S5TLJ5"/>
<dbReference type="SUPFAM" id="SSF51735">
    <property type="entry name" value="NAD(P)-binding Rossmann-fold domains"/>
    <property type="match status" value="1"/>
</dbReference>
<dbReference type="OrthoDB" id="9806974at2"/>
<dbReference type="PRINTS" id="PR00081">
    <property type="entry name" value="GDHRDH"/>
</dbReference>
<evidence type="ECO:0000313" key="3">
    <source>
        <dbReference type="EMBL" id="PPE75864.1"/>
    </source>
</evidence>
<evidence type="ECO:0000313" key="4">
    <source>
        <dbReference type="Proteomes" id="UP000238220"/>
    </source>
</evidence>
<dbReference type="EMBL" id="PSNW01000001">
    <property type="protein sequence ID" value="PPE75864.1"/>
    <property type="molecule type" value="Genomic_DNA"/>
</dbReference>
<dbReference type="PANTHER" id="PTHR43180:SF66">
    <property type="entry name" value="SHORT-CHAIN DEHYDROGENASE_REDUCTASE FAMILY PROTEIN"/>
    <property type="match status" value="1"/>
</dbReference>
<dbReference type="GO" id="GO:0016491">
    <property type="term" value="F:oxidoreductase activity"/>
    <property type="evidence" value="ECO:0007669"/>
    <property type="project" value="UniProtKB-KW"/>
</dbReference>
<evidence type="ECO:0000256" key="2">
    <source>
        <dbReference type="ARBA" id="ARBA00023002"/>
    </source>
</evidence>
<comment type="similarity">
    <text evidence="1">Belongs to the short-chain dehydrogenases/reductases (SDR) family.</text>
</comment>
<dbReference type="PROSITE" id="PS00061">
    <property type="entry name" value="ADH_SHORT"/>
    <property type="match status" value="1"/>
</dbReference>
<dbReference type="FunFam" id="3.40.50.720:FF:000084">
    <property type="entry name" value="Short-chain dehydrogenase reductase"/>
    <property type="match status" value="1"/>
</dbReference>
<protein>
    <submittedName>
        <fullName evidence="3">Short-chain dehydrogenase</fullName>
    </submittedName>
</protein>
<comment type="caution">
    <text evidence="3">The sequence shown here is derived from an EMBL/GenBank/DDBJ whole genome shotgun (WGS) entry which is preliminary data.</text>
</comment>
<gene>
    <name evidence="3" type="ORF">C3942_02980</name>
</gene>
<dbReference type="NCBIfam" id="NF005559">
    <property type="entry name" value="PRK07231.1"/>
    <property type="match status" value="1"/>
</dbReference>
<reference evidence="3 4" key="1">
    <citation type="submission" date="2018-02" db="EMBL/GenBank/DDBJ databases">
        <title>Genome sequencing of Solimonas sp. HR-BB.</title>
        <authorList>
            <person name="Lee Y."/>
            <person name="Jeon C.O."/>
        </authorList>
    </citation>
    <scope>NUCLEOTIDE SEQUENCE [LARGE SCALE GENOMIC DNA]</scope>
    <source>
        <strain evidence="3 4">HR-BB</strain>
    </source>
</reference>
<sequence length="249" mass="25910">MNELQDKVALITGAASGIGRAAALRFAEEGARLVLADIDEKAGKALAAALPAAVFQRCDVSKHEQCSALVELAEKTYGRLDIAFNNAGISDGPIPPGTLDYPLELWDRVIAINLSSVFYCLRAQVRSMLKTGGGSIVNTASIAGQIAFAGVPGYVAAKHGVVGLTKTVAVEYAAQGIRCNAIAPGFIETAMTKDVLGAEQGRQMMQMAVPAGRAGEAREIADLALWLASDRASYVNGALMAADGGFLAR</sequence>
<organism evidence="3 4">
    <name type="scientific">Solimonas fluminis</name>
    <dbReference type="NCBI Taxonomy" id="2086571"/>
    <lineage>
        <taxon>Bacteria</taxon>
        <taxon>Pseudomonadati</taxon>
        <taxon>Pseudomonadota</taxon>
        <taxon>Gammaproteobacteria</taxon>
        <taxon>Nevskiales</taxon>
        <taxon>Nevskiaceae</taxon>
        <taxon>Solimonas</taxon>
    </lineage>
</organism>
<dbReference type="InterPro" id="IPR020904">
    <property type="entry name" value="Sc_DH/Rdtase_CS"/>
</dbReference>
<accession>A0A2S5TLJ5</accession>
<keyword evidence="2" id="KW-0560">Oxidoreductase</keyword>
<dbReference type="PRINTS" id="PR00080">
    <property type="entry name" value="SDRFAMILY"/>
</dbReference>
<dbReference type="Gene3D" id="3.40.50.720">
    <property type="entry name" value="NAD(P)-binding Rossmann-like Domain"/>
    <property type="match status" value="1"/>
</dbReference>
<dbReference type="Pfam" id="PF13561">
    <property type="entry name" value="adh_short_C2"/>
    <property type="match status" value="1"/>
</dbReference>
<proteinExistence type="inferred from homology"/>